<evidence type="ECO:0000313" key="7">
    <source>
        <dbReference type="EMBL" id="PTB21470.1"/>
    </source>
</evidence>
<dbReference type="CDD" id="cd03257">
    <property type="entry name" value="ABC_NikE_OppD_transporters"/>
    <property type="match status" value="1"/>
</dbReference>
<sequence>MNAVHDAPRAPSRDGEVLVAKRLAKHYPVRRGLFGHGTVKALNGVSFSLARGRTLAVVGESGCGKSTLARQLTMIESPTSGTLAIEGHDVAGADKAQIAALRRRVQMVFQNPFASLNPRKTVEQTLGEPLLINAPMSAAERAERIAQMMRTVGLRPEHAKRYPHMFSGGQRQRIAIARAMILDPRIVVADEPVSALDVSIQAQILNLFMDLQDQFKTSYVFISHNLSVVEHIANDVMVMYFGGVAELGDKRTIFANPRHPYTRSLMSATPAIFEWDRRIRIKLEGELPSPLDPPSGCTFHQRCPYAIERCRIEEPALREVDGRLVSCHRAEEVGDADA</sequence>
<dbReference type="GO" id="GO:0005524">
    <property type="term" value="F:ATP binding"/>
    <property type="evidence" value="ECO:0007669"/>
    <property type="project" value="UniProtKB-KW"/>
</dbReference>
<dbReference type="FunFam" id="3.40.50.300:FF:000016">
    <property type="entry name" value="Oligopeptide ABC transporter ATP-binding component"/>
    <property type="match status" value="1"/>
</dbReference>
<dbReference type="PANTHER" id="PTHR43776:SF6">
    <property type="entry name" value="DIPEPTIDE TRANSPORT ATP-BINDING PROTEIN DPPF"/>
    <property type="match status" value="1"/>
</dbReference>
<keyword evidence="3" id="KW-0997">Cell inner membrane</keyword>
<keyword evidence="1" id="KW-0813">Transport</keyword>
<dbReference type="NCBIfam" id="NF008453">
    <property type="entry name" value="PRK11308.1"/>
    <property type="match status" value="1"/>
</dbReference>
<evidence type="ECO:0000256" key="4">
    <source>
        <dbReference type="ARBA" id="ARBA00022741"/>
    </source>
</evidence>
<dbReference type="InterPro" id="IPR027417">
    <property type="entry name" value="P-loop_NTPase"/>
</dbReference>
<dbReference type="PANTHER" id="PTHR43776">
    <property type="entry name" value="TRANSPORT ATP-BINDING PROTEIN"/>
    <property type="match status" value="1"/>
</dbReference>
<dbReference type="PROSITE" id="PS00211">
    <property type="entry name" value="ABC_TRANSPORTER_1"/>
    <property type="match status" value="1"/>
</dbReference>
<dbReference type="GO" id="GO:0016887">
    <property type="term" value="F:ATP hydrolysis activity"/>
    <property type="evidence" value="ECO:0007669"/>
    <property type="project" value="InterPro"/>
</dbReference>
<keyword evidence="5 7" id="KW-0067">ATP-binding</keyword>
<dbReference type="Pfam" id="PF08352">
    <property type="entry name" value="oligo_HPY"/>
    <property type="match status" value="1"/>
</dbReference>
<comment type="caution">
    <text evidence="7">The sequence shown here is derived from an EMBL/GenBank/DDBJ whole genome shotgun (WGS) entry which is preliminary data.</text>
</comment>
<dbReference type="InterPro" id="IPR003439">
    <property type="entry name" value="ABC_transporter-like_ATP-bd"/>
</dbReference>
<dbReference type="EMBL" id="PYUC01000003">
    <property type="protein sequence ID" value="PTB21470.1"/>
    <property type="molecule type" value="Genomic_DNA"/>
</dbReference>
<keyword evidence="4" id="KW-0547">Nucleotide-binding</keyword>
<dbReference type="NCBIfam" id="TIGR01727">
    <property type="entry name" value="oligo_HPY"/>
    <property type="match status" value="1"/>
</dbReference>
<protein>
    <submittedName>
        <fullName evidence="7">Dipeptide ABC transporter ATP-binding protein</fullName>
    </submittedName>
</protein>
<reference evidence="7 8" key="1">
    <citation type="submission" date="2018-03" db="EMBL/GenBank/DDBJ databases">
        <title>Whole genome analyses suggest that Burkholderia sensu lato contains two further novel genera in the rhizoxinica-symbiotica group Mycetohabitans gen. nov., and Trinickia gen. nov.: implications for the evolution of diazotrophy and nodulation in the Burkholderiaceae.</title>
        <authorList>
            <person name="Estrada De Los Santos P."/>
            <person name="Palmer M."/>
            <person name="Chavez-Ramirez B."/>
            <person name="Steenkamp E.T."/>
            <person name="Hirsch A.M."/>
            <person name="Manyaka P."/>
            <person name="Maluk M."/>
            <person name="Lafos M."/>
            <person name="Crook M."/>
            <person name="Gross E."/>
            <person name="Simon M.F."/>
            <person name="Bueno Dos Reis Junior F."/>
            <person name="Poole P.S."/>
            <person name="Venter S.N."/>
            <person name="James E.K."/>
        </authorList>
    </citation>
    <scope>NUCLEOTIDE SEQUENCE [LARGE SCALE GENOMIC DNA]</scope>
    <source>
        <strain evidence="7 8">JPY-366</strain>
    </source>
</reference>
<dbReference type="RefSeq" id="WP_107149980.1">
    <property type="nucleotide sequence ID" value="NZ_PYUC01000003.1"/>
</dbReference>
<dbReference type="InterPro" id="IPR013563">
    <property type="entry name" value="Oligopep_ABC_C"/>
</dbReference>
<proteinExistence type="predicted"/>
<dbReference type="SMART" id="SM00382">
    <property type="entry name" value="AAA"/>
    <property type="match status" value="1"/>
</dbReference>
<accession>A0A2T3XY78</accession>
<keyword evidence="2" id="KW-1003">Cell membrane</keyword>
<dbReference type="InterPro" id="IPR017871">
    <property type="entry name" value="ABC_transporter-like_CS"/>
</dbReference>
<dbReference type="Gene3D" id="3.40.50.300">
    <property type="entry name" value="P-loop containing nucleotide triphosphate hydrolases"/>
    <property type="match status" value="1"/>
</dbReference>
<evidence type="ECO:0000256" key="1">
    <source>
        <dbReference type="ARBA" id="ARBA00022448"/>
    </source>
</evidence>
<name>A0A2T3XY78_9BURK</name>
<dbReference type="SUPFAM" id="SSF52540">
    <property type="entry name" value="P-loop containing nucleoside triphosphate hydrolases"/>
    <property type="match status" value="1"/>
</dbReference>
<dbReference type="GO" id="GO:0055085">
    <property type="term" value="P:transmembrane transport"/>
    <property type="evidence" value="ECO:0007669"/>
    <property type="project" value="UniProtKB-ARBA"/>
</dbReference>
<evidence type="ECO:0000256" key="3">
    <source>
        <dbReference type="ARBA" id="ARBA00022519"/>
    </source>
</evidence>
<dbReference type="Proteomes" id="UP000240638">
    <property type="component" value="Unassembled WGS sequence"/>
</dbReference>
<dbReference type="Pfam" id="PF00005">
    <property type="entry name" value="ABC_tran"/>
    <property type="match status" value="1"/>
</dbReference>
<evidence type="ECO:0000256" key="5">
    <source>
        <dbReference type="ARBA" id="ARBA00022840"/>
    </source>
</evidence>
<evidence type="ECO:0000256" key="2">
    <source>
        <dbReference type="ARBA" id="ARBA00022475"/>
    </source>
</evidence>
<dbReference type="PROSITE" id="PS50893">
    <property type="entry name" value="ABC_TRANSPORTER_2"/>
    <property type="match status" value="1"/>
</dbReference>
<evidence type="ECO:0000313" key="8">
    <source>
        <dbReference type="Proteomes" id="UP000240638"/>
    </source>
</evidence>
<organism evidence="7 8">
    <name type="scientific">Trinickia symbiotica</name>
    <dbReference type="NCBI Taxonomy" id="863227"/>
    <lineage>
        <taxon>Bacteria</taxon>
        <taxon>Pseudomonadati</taxon>
        <taxon>Pseudomonadota</taxon>
        <taxon>Betaproteobacteria</taxon>
        <taxon>Burkholderiales</taxon>
        <taxon>Burkholderiaceae</taxon>
        <taxon>Trinickia</taxon>
    </lineage>
</organism>
<dbReference type="GO" id="GO:0015833">
    <property type="term" value="P:peptide transport"/>
    <property type="evidence" value="ECO:0007669"/>
    <property type="project" value="InterPro"/>
</dbReference>
<gene>
    <name evidence="7" type="ORF">C9I57_07400</name>
</gene>
<dbReference type="InterPro" id="IPR050319">
    <property type="entry name" value="ABC_transp_ATP-bind"/>
</dbReference>
<dbReference type="AlphaFoldDB" id="A0A2T3XY78"/>
<keyword evidence="3" id="KW-0472">Membrane</keyword>
<dbReference type="InterPro" id="IPR003593">
    <property type="entry name" value="AAA+_ATPase"/>
</dbReference>
<feature type="domain" description="ABC transporter" evidence="6">
    <location>
        <begin position="18"/>
        <end position="266"/>
    </location>
</feature>
<evidence type="ECO:0000259" key="6">
    <source>
        <dbReference type="PROSITE" id="PS50893"/>
    </source>
</evidence>